<dbReference type="Pfam" id="PF10756">
    <property type="entry name" value="bPH_6"/>
    <property type="match status" value="1"/>
</dbReference>
<reference evidence="3 4" key="1">
    <citation type="submission" date="2018-07" db="EMBL/GenBank/DDBJ databases">
        <title>Desertimonas flava gen. nov. sp. nov.</title>
        <authorList>
            <person name="Liu S."/>
        </authorList>
    </citation>
    <scope>NUCLEOTIDE SEQUENCE [LARGE SCALE GENOMIC DNA]</scope>
    <source>
        <strain evidence="3 4">16Sb5-5</strain>
    </source>
</reference>
<proteinExistence type="predicted"/>
<accession>A0A367YV56</accession>
<dbReference type="EMBL" id="QOUI01000005">
    <property type="protein sequence ID" value="RCK69690.1"/>
    <property type="molecule type" value="Genomic_DNA"/>
</dbReference>
<sequence length="105" mass="11695">MLASAGLVMLLLTTLAHRGPVVVVDDTGIRLRDLLGWTQVPWTTLRAVTTSAGGRVLDLDAPGGVFYNDALTRRPRQRYKIDGLEVRPDHLVAYLQHRHVVATRR</sequence>
<gene>
    <name evidence="3" type="ORF">DT076_09580</name>
</gene>
<organism evidence="3 4">
    <name type="scientific">Desertihabitans brevis</name>
    <dbReference type="NCBI Taxonomy" id="2268447"/>
    <lineage>
        <taxon>Bacteria</taxon>
        <taxon>Bacillati</taxon>
        <taxon>Actinomycetota</taxon>
        <taxon>Actinomycetes</taxon>
        <taxon>Propionibacteriales</taxon>
        <taxon>Propionibacteriaceae</taxon>
        <taxon>Desertihabitans</taxon>
    </lineage>
</organism>
<dbReference type="Proteomes" id="UP000252770">
    <property type="component" value="Unassembled WGS sequence"/>
</dbReference>
<keyword evidence="4" id="KW-1185">Reference proteome</keyword>
<evidence type="ECO:0000259" key="2">
    <source>
        <dbReference type="Pfam" id="PF10756"/>
    </source>
</evidence>
<comment type="caution">
    <text evidence="3">The sequence shown here is derived from an EMBL/GenBank/DDBJ whole genome shotgun (WGS) entry which is preliminary data.</text>
</comment>
<dbReference type="InterPro" id="IPR019692">
    <property type="entry name" value="CFP-6_PH"/>
</dbReference>
<dbReference type="AlphaFoldDB" id="A0A367YV56"/>
<dbReference type="RefSeq" id="WP_114126451.1">
    <property type="nucleotide sequence ID" value="NZ_QOUI01000005.1"/>
</dbReference>
<feature type="domain" description="Low molecular weight protein antigen 6 PH" evidence="2">
    <location>
        <begin position="20"/>
        <end position="64"/>
    </location>
</feature>
<evidence type="ECO:0000256" key="1">
    <source>
        <dbReference type="SAM" id="SignalP"/>
    </source>
</evidence>
<protein>
    <recommendedName>
        <fullName evidence="2">Low molecular weight protein antigen 6 PH domain-containing protein</fullName>
    </recommendedName>
</protein>
<name>A0A367YV56_9ACTN</name>
<evidence type="ECO:0000313" key="4">
    <source>
        <dbReference type="Proteomes" id="UP000252770"/>
    </source>
</evidence>
<evidence type="ECO:0000313" key="3">
    <source>
        <dbReference type="EMBL" id="RCK69690.1"/>
    </source>
</evidence>
<keyword evidence="1" id="KW-0732">Signal</keyword>
<feature type="signal peptide" evidence="1">
    <location>
        <begin position="1"/>
        <end position="18"/>
    </location>
</feature>
<feature type="chain" id="PRO_5038534579" description="Low molecular weight protein antigen 6 PH domain-containing protein" evidence="1">
    <location>
        <begin position="19"/>
        <end position="105"/>
    </location>
</feature>